<reference evidence="10 11" key="1">
    <citation type="journal article" date="2019" name="Int. J. Syst. Evol. Microbiol.">
        <title>The Global Catalogue of Microorganisms (GCM) 10K type strain sequencing project: providing services to taxonomists for standard genome sequencing and annotation.</title>
        <authorList>
            <consortium name="The Broad Institute Genomics Platform"/>
            <consortium name="The Broad Institute Genome Sequencing Center for Infectious Disease"/>
            <person name="Wu L."/>
            <person name="Ma J."/>
        </authorList>
    </citation>
    <scope>NUCLEOTIDE SEQUENCE [LARGE SCALE GENOMIC DNA]</scope>
    <source>
        <strain evidence="10 11">JCM 14322</strain>
    </source>
</reference>
<dbReference type="Proteomes" id="UP001500002">
    <property type="component" value="Unassembled WGS sequence"/>
</dbReference>
<evidence type="ECO:0000313" key="11">
    <source>
        <dbReference type="Proteomes" id="UP001500002"/>
    </source>
</evidence>
<name>A0ABN2LX45_9MICO</name>
<organism evidence="10 11">
    <name type="scientific">Agromyces neolithicus</name>
    <dbReference type="NCBI Taxonomy" id="269420"/>
    <lineage>
        <taxon>Bacteria</taxon>
        <taxon>Bacillati</taxon>
        <taxon>Actinomycetota</taxon>
        <taxon>Actinomycetes</taxon>
        <taxon>Micrococcales</taxon>
        <taxon>Microbacteriaceae</taxon>
        <taxon>Agromyces</taxon>
    </lineage>
</organism>
<evidence type="ECO:0000256" key="7">
    <source>
        <dbReference type="ARBA" id="ARBA00047943"/>
    </source>
</evidence>
<dbReference type="InterPro" id="IPR029063">
    <property type="entry name" value="SAM-dependent_MTases_sf"/>
</dbReference>
<dbReference type="PANTHER" id="PTHR43675:SF8">
    <property type="entry name" value="ARSENITE METHYLTRANSFERASE"/>
    <property type="match status" value="1"/>
</dbReference>
<evidence type="ECO:0000256" key="4">
    <source>
        <dbReference type="ARBA" id="ARBA00034521"/>
    </source>
</evidence>
<comment type="caution">
    <text evidence="10">The sequence shown here is derived from an EMBL/GenBank/DDBJ whole genome shotgun (WGS) entry which is preliminary data.</text>
</comment>
<gene>
    <name evidence="10" type="ORF">GCM10009749_07570</name>
</gene>
<accession>A0ABN2LX45</accession>
<comment type="catalytic activity">
    <reaction evidence="8">
        <text>arsenic triglutathione + 3 [thioredoxin]-dithiol + 3 S-adenosyl-L-methionine = trimethylarsine + 3 [thioredoxin]-disulfide + 3 glutathione + 3 S-adenosyl-L-homocysteine + 3 H(+)</text>
        <dbReference type="Rhea" id="RHEA:69432"/>
        <dbReference type="Rhea" id="RHEA-COMP:10698"/>
        <dbReference type="Rhea" id="RHEA-COMP:10700"/>
        <dbReference type="ChEBI" id="CHEBI:15378"/>
        <dbReference type="ChEBI" id="CHEBI:27130"/>
        <dbReference type="ChEBI" id="CHEBI:29950"/>
        <dbReference type="ChEBI" id="CHEBI:50058"/>
        <dbReference type="ChEBI" id="CHEBI:57856"/>
        <dbReference type="ChEBI" id="CHEBI:57925"/>
        <dbReference type="ChEBI" id="CHEBI:59789"/>
        <dbReference type="ChEBI" id="CHEBI:183640"/>
        <dbReference type="EC" id="2.1.1.137"/>
    </reaction>
</comment>
<comment type="similarity">
    <text evidence="3">Belongs to the methyltransferase superfamily. Arsenite methyltransferase family.</text>
</comment>
<feature type="domain" description="Methyltransferase" evidence="9">
    <location>
        <begin position="86"/>
        <end position="230"/>
    </location>
</feature>
<dbReference type="CDD" id="cd02440">
    <property type="entry name" value="AdoMet_MTases"/>
    <property type="match status" value="1"/>
</dbReference>
<dbReference type="PANTHER" id="PTHR43675">
    <property type="entry name" value="ARSENITE METHYLTRANSFERASE"/>
    <property type="match status" value="1"/>
</dbReference>
<dbReference type="EMBL" id="BAAANJ010000002">
    <property type="protein sequence ID" value="GAA1801972.1"/>
    <property type="molecule type" value="Genomic_DNA"/>
</dbReference>
<dbReference type="RefSeq" id="WP_344293585.1">
    <property type="nucleotide sequence ID" value="NZ_BAAANJ010000002.1"/>
</dbReference>
<keyword evidence="1" id="KW-0808">Transferase</keyword>
<dbReference type="Gene3D" id="3.40.50.150">
    <property type="entry name" value="Vaccinia Virus protein VP39"/>
    <property type="match status" value="1"/>
</dbReference>
<evidence type="ECO:0000256" key="1">
    <source>
        <dbReference type="ARBA" id="ARBA00022679"/>
    </source>
</evidence>
<dbReference type="InterPro" id="IPR026669">
    <property type="entry name" value="Arsenite_MeTrfase-like"/>
</dbReference>
<protein>
    <recommendedName>
        <fullName evidence="5">Arsenite methyltransferase</fullName>
        <ecNumber evidence="4">2.1.1.137</ecNumber>
    </recommendedName>
</protein>
<evidence type="ECO:0000256" key="8">
    <source>
        <dbReference type="ARBA" id="ARBA00048428"/>
    </source>
</evidence>
<evidence type="ECO:0000256" key="2">
    <source>
        <dbReference type="ARBA" id="ARBA00022691"/>
    </source>
</evidence>
<keyword evidence="2" id="KW-0949">S-adenosyl-L-methionine</keyword>
<evidence type="ECO:0000259" key="9">
    <source>
        <dbReference type="Pfam" id="PF13847"/>
    </source>
</evidence>
<evidence type="ECO:0000313" key="10">
    <source>
        <dbReference type="EMBL" id="GAA1801972.1"/>
    </source>
</evidence>
<evidence type="ECO:0000256" key="3">
    <source>
        <dbReference type="ARBA" id="ARBA00034487"/>
    </source>
</evidence>
<evidence type="ECO:0000256" key="5">
    <source>
        <dbReference type="ARBA" id="ARBA00034545"/>
    </source>
</evidence>
<dbReference type="SUPFAM" id="SSF53335">
    <property type="entry name" value="S-adenosyl-L-methionine-dependent methyltransferases"/>
    <property type="match status" value="1"/>
</dbReference>
<dbReference type="InterPro" id="IPR025714">
    <property type="entry name" value="Methyltranfer_dom"/>
</dbReference>
<dbReference type="EC" id="2.1.1.137" evidence="4"/>
<keyword evidence="11" id="KW-1185">Reference proteome</keyword>
<evidence type="ECO:0000256" key="6">
    <source>
        <dbReference type="ARBA" id="ARBA00047941"/>
    </source>
</evidence>
<sequence>MRETNVQTDGLTVGVGILDVEDLRRRVRQVYRDVAIHPEQGFHFETGRALAERLGYPPEELDAIPAGAIESFAGVGYPLNLAGIRAGESVLDLGSGSGMDSMLAGRQVGPAGRVLGVDLTREQFAKAARLAADAGLPQVEFRFGSIEHLEIDDQCIDVVVSNGAINLAVDKLAVFAEAARVLRPGGRLALADIVSERRLPERVVCDASLWASCIGGAAKRDDYMATIVDAGFTIETLRENQQYRFLSGRAIDAAERWGVTSISLLAVRNPHATSVRS</sequence>
<proteinExistence type="inferred from homology"/>
<comment type="catalytic activity">
    <reaction evidence="7">
        <text>arsenic triglutathione + 2 [thioredoxin]-dithiol + 2 S-adenosyl-L-methionine + H2O = dimethylarsinous acid + 2 [thioredoxin]-disulfide + 3 glutathione + 2 S-adenosyl-L-homocysteine + 2 H(+)</text>
        <dbReference type="Rhea" id="RHEA:69464"/>
        <dbReference type="Rhea" id="RHEA-COMP:10698"/>
        <dbReference type="Rhea" id="RHEA-COMP:10700"/>
        <dbReference type="ChEBI" id="CHEBI:15377"/>
        <dbReference type="ChEBI" id="CHEBI:15378"/>
        <dbReference type="ChEBI" id="CHEBI:23808"/>
        <dbReference type="ChEBI" id="CHEBI:29950"/>
        <dbReference type="ChEBI" id="CHEBI:50058"/>
        <dbReference type="ChEBI" id="CHEBI:57856"/>
        <dbReference type="ChEBI" id="CHEBI:57925"/>
        <dbReference type="ChEBI" id="CHEBI:59789"/>
        <dbReference type="ChEBI" id="CHEBI:183640"/>
        <dbReference type="EC" id="2.1.1.137"/>
    </reaction>
</comment>
<comment type="catalytic activity">
    <reaction evidence="6">
        <text>arsenic triglutathione + [thioredoxin]-dithiol + S-adenosyl-L-methionine + 2 H2O = methylarsonous acid + [thioredoxin]-disulfide + 3 glutathione + S-adenosyl-L-homocysteine + H(+)</text>
        <dbReference type="Rhea" id="RHEA:69460"/>
        <dbReference type="Rhea" id="RHEA-COMP:10698"/>
        <dbReference type="Rhea" id="RHEA-COMP:10700"/>
        <dbReference type="ChEBI" id="CHEBI:15377"/>
        <dbReference type="ChEBI" id="CHEBI:15378"/>
        <dbReference type="ChEBI" id="CHEBI:17826"/>
        <dbReference type="ChEBI" id="CHEBI:29950"/>
        <dbReference type="ChEBI" id="CHEBI:50058"/>
        <dbReference type="ChEBI" id="CHEBI:57856"/>
        <dbReference type="ChEBI" id="CHEBI:57925"/>
        <dbReference type="ChEBI" id="CHEBI:59789"/>
        <dbReference type="ChEBI" id="CHEBI:183640"/>
        <dbReference type="EC" id="2.1.1.137"/>
    </reaction>
</comment>
<dbReference type="Pfam" id="PF13847">
    <property type="entry name" value="Methyltransf_31"/>
    <property type="match status" value="1"/>
</dbReference>